<reference evidence="3 4" key="1">
    <citation type="journal article" date="2019" name="Emerg. Microbes Infect.">
        <title>Comprehensive subspecies identification of 175 nontuberculous mycobacteria species based on 7547 genomic profiles.</title>
        <authorList>
            <person name="Matsumoto Y."/>
            <person name="Kinjo T."/>
            <person name="Motooka D."/>
            <person name="Nabeya D."/>
            <person name="Jung N."/>
            <person name="Uechi K."/>
            <person name="Horii T."/>
            <person name="Iida T."/>
            <person name="Fujita J."/>
            <person name="Nakamura S."/>
        </authorList>
    </citation>
    <scope>NUCLEOTIDE SEQUENCE [LARGE SCALE GENOMIC DNA]</scope>
    <source>
        <strain evidence="3 4">JCM 18565</strain>
    </source>
</reference>
<dbReference type="Gene3D" id="3.90.76.10">
    <property type="entry name" value="Dipeptide-binding Protein, Domain 1"/>
    <property type="match status" value="1"/>
</dbReference>
<evidence type="ECO:0000256" key="1">
    <source>
        <dbReference type="SAM" id="MobiDB-lite"/>
    </source>
</evidence>
<feature type="compositionally biased region" description="Low complexity" evidence="1">
    <location>
        <begin position="508"/>
        <end position="538"/>
    </location>
</feature>
<name>A0ABQ1C961_9MYCO</name>
<accession>A0ABQ1C961</accession>
<feature type="domain" description="Solute-binding protein family 5" evidence="2">
    <location>
        <begin position="118"/>
        <end position="490"/>
    </location>
</feature>
<dbReference type="PANTHER" id="PTHR30290:SF65">
    <property type="entry name" value="MONOACYL PHOSPHATIDYLINOSITOL TETRAMANNOSIDE-BINDING PROTEIN LPQW-RELATED"/>
    <property type="match status" value="1"/>
</dbReference>
<gene>
    <name evidence="3" type="primary">lpqW</name>
    <name evidence="3" type="ORF">MPRG_42160</name>
</gene>
<dbReference type="PANTHER" id="PTHR30290">
    <property type="entry name" value="PERIPLASMIC BINDING COMPONENT OF ABC TRANSPORTER"/>
    <property type="match status" value="1"/>
</dbReference>
<feature type="region of interest" description="Disordered" evidence="1">
    <location>
        <begin position="395"/>
        <end position="414"/>
    </location>
</feature>
<evidence type="ECO:0000313" key="4">
    <source>
        <dbReference type="Proteomes" id="UP000465240"/>
    </source>
</evidence>
<keyword evidence="4" id="KW-1185">Reference proteome</keyword>
<organism evidence="3 4">
    <name type="scientific">Mycobacterium paragordonae</name>
    <dbReference type="NCBI Taxonomy" id="1389713"/>
    <lineage>
        <taxon>Bacteria</taxon>
        <taxon>Bacillati</taxon>
        <taxon>Actinomycetota</taxon>
        <taxon>Actinomycetes</taxon>
        <taxon>Mycobacteriales</taxon>
        <taxon>Mycobacteriaceae</taxon>
        <taxon>Mycobacterium</taxon>
    </lineage>
</organism>
<sequence length="638" mass="66232">MHLDTLIGVLHRARHVLVAIGVLVAAIGLVLSGCTVSPPPAPQSTDTPHNTPPPPQHPTQIIMGIDSIGAGFNPHLLSDLSPVNAAISALVLPSAFRPVPDPNSSTGSRWEMDPTLLVAADVTSENPFTVTYKIRPEAQWTDNAPIAADDFWYLWRQMVSQPGVVDPAGYDLITNVQSLEGGKTAVVTFAQPYPAWRELFNNLLPAHIVKDVPGGFASGLARALPVTGGQFRVENIDPQRDEILIARNDRYWGPPAKPALIQFRRAGAPAALADSVRNGDTQVAQVHGGSAAFAQLSAIPDVRTARIVTPRVMQLTLRANEPKLADSQVRKAILGLVDVDLLAAVGAGSDNTVTLAQAQIRSPSDPGYVPTAPPAMSSTAAMGLLEAAGFQIESSTSVSPAPSSTTAPVSTGPPEVIRGRISKDGKQLALVIGVAVNDPTSVAVANTAADQLRNVGIAASVLALDPVTLYRDALANHQVDALVGWHQAGGNLATSLASRFGCPALQATEVPAPNAPPTTTSSTSPAATTQAAPDTTSPLTTPSRQPDPGALVKAPSNLTGICDRSIESNIEAALNGSKNISDVITAVEPRLWNMSTVLPILQDTTIVGAGPSVQNVSLTGAVPVGIVGDAGQWVKTGQ</sequence>
<dbReference type="Gene3D" id="3.10.105.10">
    <property type="entry name" value="Dipeptide-binding Protein, Domain 3"/>
    <property type="match status" value="1"/>
</dbReference>
<feature type="region of interest" description="Disordered" evidence="1">
    <location>
        <begin position="508"/>
        <end position="554"/>
    </location>
</feature>
<dbReference type="Proteomes" id="UP000465240">
    <property type="component" value="Unassembled WGS sequence"/>
</dbReference>
<evidence type="ECO:0000313" key="3">
    <source>
        <dbReference type="EMBL" id="GFG80940.1"/>
    </source>
</evidence>
<feature type="region of interest" description="Disordered" evidence="1">
    <location>
        <begin position="39"/>
        <end position="59"/>
    </location>
</feature>
<dbReference type="InterPro" id="IPR000914">
    <property type="entry name" value="SBP_5_dom"/>
</dbReference>
<dbReference type="EMBL" id="BLKX01000001">
    <property type="protein sequence ID" value="GFG80940.1"/>
    <property type="molecule type" value="Genomic_DNA"/>
</dbReference>
<proteinExistence type="predicted"/>
<protein>
    <submittedName>
        <fullName evidence="3">Monoacyl phosphatidylinositol tetramannoside-binding protein LpqW</fullName>
    </submittedName>
</protein>
<dbReference type="InterPro" id="IPR039424">
    <property type="entry name" value="SBP_5"/>
</dbReference>
<dbReference type="SUPFAM" id="SSF53850">
    <property type="entry name" value="Periplasmic binding protein-like II"/>
    <property type="match status" value="1"/>
</dbReference>
<evidence type="ECO:0000259" key="2">
    <source>
        <dbReference type="Pfam" id="PF00496"/>
    </source>
</evidence>
<comment type="caution">
    <text evidence="3">The sequence shown here is derived from an EMBL/GenBank/DDBJ whole genome shotgun (WGS) entry which is preliminary data.</text>
</comment>
<dbReference type="CDD" id="cd08501">
    <property type="entry name" value="PBP2_Lpqw"/>
    <property type="match status" value="1"/>
</dbReference>
<dbReference type="Pfam" id="PF00496">
    <property type="entry name" value="SBP_bac_5"/>
    <property type="match status" value="1"/>
</dbReference>